<evidence type="ECO:0000313" key="3">
    <source>
        <dbReference type="Proteomes" id="UP000216524"/>
    </source>
</evidence>
<dbReference type="Pfam" id="PF13579">
    <property type="entry name" value="Glyco_trans_4_4"/>
    <property type="match status" value="1"/>
</dbReference>
<accession>A0ABX4F822</accession>
<dbReference type="RefSeq" id="WP_094830362.1">
    <property type="nucleotide sequence ID" value="NZ_NEVV01000007.1"/>
</dbReference>
<name>A0ABX4F822_9BORD</name>
<comment type="caution">
    <text evidence="2">The sequence shown here is derived from an EMBL/GenBank/DDBJ whole genome shotgun (WGS) entry which is preliminary data.</text>
</comment>
<dbReference type="SUPFAM" id="SSF53756">
    <property type="entry name" value="UDP-Glycosyltransferase/glycogen phosphorylase"/>
    <property type="match status" value="1"/>
</dbReference>
<organism evidence="2 3">
    <name type="scientific">Bordetella genomosp. 6</name>
    <dbReference type="NCBI Taxonomy" id="463024"/>
    <lineage>
        <taxon>Bacteria</taxon>
        <taxon>Pseudomonadati</taxon>
        <taxon>Pseudomonadota</taxon>
        <taxon>Betaproteobacteria</taxon>
        <taxon>Burkholderiales</taxon>
        <taxon>Alcaligenaceae</taxon>
        <taxon>Bordetella</taxon>
    </lineage>
</organism>
<keyword evidence="3" id="KW-1185">Reference proteome</keyword>
<reference evidence="2 3" key="1">
    <citation type="submission" date="2017-05" db="EMBL/GenBank/DDBJ databases">
        <title>Complete and WGS of Bordetella genogroups.</title>
        <authorList>
            <person name="Spilker T."/>
            <person name="Lipuma J."/>
        </authorList>
    </citation>
    <scope>NUCLEOTIDE SEQUENCE [LARGE SCALE GENOMIC DNA]</scope>
    <source>
        <strain evidence="2 3">AU3139</strain>
    </source>
</reference>
<dbReference type="Gene3D" id="3.40.50.2000">
    <property type="entry name" value="Glycogen Phosphorylase B"/>
    <property type="match status" value="2"/>
</dbReference>
<feature type="domain" description="Glycosyltransferase subfamily 4-like N-terminal" evidence="1">
    <location>
        <begin position="16"/>
        <end position="200"/>
    </location>
</feature>
<proteinExistence type="predicted"/>
<evidence type="ECO:0000259" key="1">
    <source>
        <dbReference type="Pfam" id="PF13579"/>
    </source>
</evidence>
<dbReference type="PANTHER" id="PTHR12526">
    <property type="entry name" value="GLYCOSYLTRANSFERASE"/>
    <property type="match status" value="1"/>
</dbReference>
<evidence type="ECO:0000313" key="2">
    <source>
        <dbReference type="EMBL" id="OZI70440.1"/>
    </source>
</evidence>
<dbReference type="EMBL" id="NEVV01000007">
    <property type="protein sequence ID" value="OZI70440.1"/>
    <property type="molecule type" value="Genomic_DNA"/>
</dbReference>
<dbReference type="CDD" id="cd03794">
    <property type="entry name" value="GT4_WbuB-like"/>
    <property type="match status" value="1"/>
</dbReference>
<dbReference type="Proteomes" id="UP000216524">
    <property type="component" value="Unassembled WGS sequence"/>
</dbReference>
<gene>
    <name evidence="2" type="ORF">CAL23_23015</name>
</gene>
<dbReference type="InterPro" id="IPR028098">
    <property type="entry name" value="Glyco_trans_4-like_N"/>
</dbReference>
<sequence length="405" mass="44450">MHILLLNHYAGSPDHGMEYRPYYLAREWGRQGHRVQIIASSESHLRLRNPTVNTPTAVETINGIEYCWIRTSPYEGNGVRRLINMAQFTARVYGMATALAASRPDIVIASSTYPYDIVAARRIARKAKARLVYEIHDLWPLTPQLLGNFPSWHPMIASMQWAENYAYRHADKVISILPGTESHARAHGMAPGKFAHVPNGFDPTNQPSILPTAVCERIEAFSQAFRATCIYTGGHAVSNALDPLLAAAGKPACAGIGIILVGKGVEKARLQAYADQHALHNVLFVDPVEKNAIPSILKLADFAYLGWQDSPLYAHGMSPNKLFDYMMAGLPVVHSTSSPFDLVRDAHCGISVPAEDSDAIAQALAQMAQLSPGQRHALGTAGQAYVYAHHPYPRLAEQFLQALDT</sequence>
<dbReference type="Pfam" id="PF13692">
    <property type="entry name" value="Glyco_trans_1_4"/>
    <property type="match status" value="1"/>
</dbReference>
<dbReference type="PANTHER" id="PTHR12526:SF622">
    <property type="entry name" value="GLYCOSYLTRANSFERASE (GROUP I)"/>
    <property type="match status" value="1"/>
</dbReference>
<protein>
    <submittedName>
        <fullName evidence="2">Glycosyltransferase WbuB</fullName>
    </submittedName>
</protein>